<protein>
    <submittedName>
        <fullName evidence="1">Uncharacterized protein</fullName>
    </submittedName>
</protein>
<evidence type="ECO:0000313" key="1">
    <source>
        <dbReference type="EMBL" id="KFM60975.1"/>
    </source>
</evidence>
<dbReference type="Proteomes" id="UP000054359">
    <property type="component" value="Unassembled WGS sequence"/>
</dbReference>
<name>A0A087T786_STEMI</name>
<reference evidence="1 2" key="1">
    <citation type="submission" date="2013-11" db="EMBL/GenBank/DDBJ databases">
        <title>Genome sequencing of Stegodyphus mimosarum.</title>
        <authorList>
            <person name="Bechsgaard J."/>
        </authorList>
    </citation>
    <scope>NUCLEOTIDE SEQUENCE [LARGE SCALE GENOMIC DNA]</scope>
</reference>
<keyword evidence="2" id="KW-1185">Reference proteome</keyword>
<dbReference type="EMBL" id="KK113759">
    <property type="protein sequence ID" value="KFM60975.1"/>
    <property type="molecule type" value="Genomic_DNA"/>
</dbReference>
<dbReference type="AlphaFoldDB" id="A0A087T786"/>
<sequence length="47" mass="5516">DTNFFPPVPLKITFRRNYQYFAPLVCSGYVLSYNLNTQRLNTSNVKD</sequence>
<organism evidence="1 2">
    <name type="scientific">Stegodyphus mimosarum</name>
    <name type="common">African social velvet spider</name>
    <dbReference type="NCBI Taxonomy" id="407821"/>
    <lineage>
        <taxon>Eukaryota</taxon>
        <taxon>Metazoa</taxon>
        <taxon>Ecdysozoa</taxon>
        <taxon>Arthropoda</taxon>
        <taxon>Chelicerata</taxon>
        <taxon>Arachnida</taxon>
        <taxon>Araneae</taxon>
        <taxon>Araneomorphae</taxon>
        <taxon>Entelegynae</taxon>
        <taxon>Eresoidea</taxon>
        <taxon>Eresidae</taxon>
        <taxon>Stegodyphus</taxon>
    </lineage>
</organism>
<feature type="non-terminal residue" evidence="1">
    <location>
        <position position="47"/>
    </location>
</feature>
<accession>A0A087T786</accession>
<evidence type="ECO:0000313" key="2">
    <source>
        <dbReference type="Proteomes" id="UP000054359"/>
    </source>
</evidence>
<feature type="non-terminal residue" evidence="1">
    <location>
        <position position="1"/>
    </location>
</feature>
<gene>
    <name evidence="1" type="ORF">X975_23786</name>
</gene>
<proteinExistence type="predicted"/>